<name>A0A364XU05_9BACT</name>
<accession>A0A364XU05</accession>
<dbReference type="EMBL" id="QMFY01000033">
    <property type="protein sequence ID" value="RAV97626.1"/>
    <property type="molecule type" value="Genomic_DNA"/>
</dbReference>
<evidence type="ECO:0000313" key="1">
    <source>
        <dbReference type="EMBL" id="RAV97626.1"/>
    </source>
</evidence>
<organism evidence="1 2">
    <name type="scientific">Pseudochryseolinea flava</name>
    <dbReference type="NCBI Taxonomy" id="2059302"/>
    <lineage>
        <taxon>Bacteria</taxon>
        <taxon>Pseudomonadati</taxon>
        <taxon>Bacteroidota</taxon>
        <taxon>Cytophagia</taxon>
        <taxon>Cytophagales</taxon>
        <taxon>Fulvivirgaceae</taxon>
        <taxon>Pseudochryseolinea</taxon>
    </lineage>
</organism>
<dbReference type="OrthoDB" id="1521695at2"/>
<dbReference type="Proteomes" id="UP000251889">
    <property type="component" value="Unassembled WGS sequence"/>
</dbReference>
<protein>
    <submittedName>
        <fullName evidence="1">Uncharacterized protein</fullName>
    </submittedName>
</protein>
<gene>
    <name evidence="1" type="ORF">DQQ10_27475</name>
</gene>
<dbReference type="RefSeq" id="WP_112750164.1">
    <property type="nucleotide sequence ID" value="NZ_QMFY01000033.1"/>
</dbReference>
<reference evidence="1 2" key="1">
    <citation type="submission" date="2018-06" db="EMBL/GenBank/DDBJ databases">
        <title>Chryseolinea flavus sp. nov., a member of the phylum Bacteroidetes isolated from soil.</title>
        <authorList>
            <person name="Li Y."/>
            <person name="Wang J."/>
        </authorList>
    </citation>
    <scope>NUCLEOTIDE SEQUENCE [LARGE SCALE GENOMIC DNA]</scope>
    <source>
        <strain evidence="1 2">SDU1-6</strain>
    </source>
</reference>
<sequence>MLRVLHENPGFFESLVSEFEIPTDQGKRKMDVLLHNGTIVECKSWDDDADTFGDFVQGKGNSYAQFLDYLKVISSMDQLQYWLDGRKLTGNNSTLKRETAVEKFRTLYDGNDNVFNTLVKNPQLRAQLFNGLAAKEARQLYDIYVAQSSAVLFGFIKIK</sequence>
<keyword evidence="2" id="KW-1185">Reference proteome</keyword>
<proteinExistence type="predicted"/>
<comment type="caution">
    <text evidence="1">The sequence shown here is derived from an EMBL/GenBank/DDBJ whole genome shotgun (WGS) entry which is preliminary data.</text>
</comment>
<evidence type="ECO:0000313" key="2">
    <source>
        <dbReference type="Proteomes" id="UP000251889"/>
    </source>
</evidence>
<dbReference type="AlphaFoldDB" id="A0A364XU05"/>